<keyword evidence="2" id="KW-0472">Membrane</keyword>
<reference evidence="4" key="1">
    <citation type="submission" date="2020-01" db="EMBL/GenBank/DDBJ databases">
        <authorList>
            <consortium name="DOE Joint Genome Institute"/>
            <person name="Haridas S."/>
            <person name="Albert R."/>
            <person name="Binder M."/>
            <person name="Bloem J."/>
            <person name="Labutti K."/>
            <person name="Salamov A."/>
            <person name="Andreopoulos B."/>
            <person name="Baker S.E."/>
            <person name="Barry K."/>
            <person name="Bills G."/>
            <person name="Bluhm B.H."/>
            <person name="Cannon C."/>
            <person name="Castanera R."/>
            <person name="Culley D.E."/>
            <person name="Daum C."/>
            <person name="Ezra D."/>
            <person name="Gonzalez J.B."/>
            <person name="Henrissat B."/>
            <person name="Kuo A."/>
            <person name="Liang C."/>
            <person name="Lipzen A."/>
            <person name="Lutzoni F."/>
            <person name="Magnuson J."/>
            <person name="Mondo S."/>
            <person name="Nolan M."/>
            <person name="Ohm R."/>
            <person name="Pangilinan J."/>
            <person name="Park H.-J."/>
            <person name="Ramirez L."/>
            <person name="Alfaro M."/>
            <person name="Sun H."/>
            <person name="Tritt A."/>
            <person name="Yoshinaga Y."/>
            <person name="Zwiers L.-H."/>
            <person name="Turgeon B.G."/>
            <person name="Goodwin S.B."/>
            <person name="Spatafora J.W."/>
            <person name="Crous P.W."/>
            <person name="Grigoriev I.V."/>
        </authorList>
    </citation>
    <scope>NUCLEOTIDE SEQUENCE</scope>
    <source>
        <strain evidence="4">CBS 342.82</strain>
    </source>
</reference>
<feature type="transmembrane region" description="Helical" evidence="2">
    <location>
        <begin position="12"/>
        <end position="34"/>
    </location>
</feature>
<evidence type="ECO:0008006" key="5">
    <source>
        <dbReference type="Google" id="ProtNLM"/>
    </source>
</evidence>
<name>A0A6J3M4W8_9PEZI</name>
<reference evidence="4" key="3">
    <citation type="submission" date="2025-08" db="UniProtKB">
        <authorList>
            <consortium name="RefSeq"/>
        </authorList>
    </citation>
    <scope>IDENTIFICATION</scope>
    <source>
        <strain evidence="4">CBS 342.82</strain>
    </source>
</reference>
<evidence type="ECO:0000313" key="3">
    <source>
        <dbReference type="Proteomes" id="UP000504637"/>
    </source>
</evidence>
<dbReference type="PROSITE" id="PS51257">
    <property type="entry name" value="PROKAR_LIPOPROTEIN"/>
    <property type="match status" value="1"/>
</dbReference>
<dbReference type="Proteomes" id="UP000504637">
    <property type="component" value="Unplaced"/>
</dbReference>
<keyword evidence="2" id="KW-1133">Transmembrane helix</keyword>
<accession>A0A6J3M4W8</accession>
<feature type="transmembrane region" description="Helical" evidence="2">
    <location>
        <begin position="40"/>
        <end position="64"/>
    </location>
</feature>
<dbReference type="GeneID" id="54357558"/>
<dbReference type="PANTHER" id="PTHR37451">
    <property type="entry name" value="MARVEL DOMAIN"/>
    <property type="match status" value="1"/>
</dbReference>
<feature type="compositionally biased region" description="Basic and acidic residues" evidence="1">
    <location>
        <begin position="175"/>
        <end position="204"/>
    </location>
</feature>
<keyword evidence="2" id="KW-0812">Transmembrane</keyword>
<gene>
    <name evidence="4" type="ORF">K489DRAFT_224431</name>
</gene>
<feature type="transmembrane region" description="Helical" evidence="2">
    <location>
        <begin position="134"/>
        <end position="151"/>
    </location>
</feature>
<feature type="region of interest" description="Disordered" evidence="1">
    <location>
        <begin position="168"/>
        <end position="233"/>
    </location>
</feature>
<dbReference type="OrthoDB" id="5284712at2759"/>
<evidence type="ECO:0000256" key="1">
    <source>
        <dbReference type="SAM" id="MobiDB-lite"/>
    </source>
</evidence>
<sequence>MRIPQNKEQRLKAGLHMIQALFIFITACLTLSIYTTEGSTGGEIGFCFTMCFLSVPALIYQVMVPMWTRAWRFASVYAYAIIDILFTVLWFSASVAVGYWNSRSIFFSKDKDSNIRACTGGSATRCGVSKAVDGFSLMIAFLFCFTAMLAYRSVRNFQQTGLLPQSTVVPPKAPDGMDARSDPWSSRTEEVDLGSNEHNKHGDNNDVGLQSLHNEEHGNTEEGPKQSLLSNTN</sequence>
<keyword evidence="3" id="KW-1185">Reference proteome</keyword>
<feature type="transmembrane region" description="Helical" evidence="2">
    <location>
        <begin position="76"/>
        <end position="100"/>
    </location>
</feature>
<dbReference type="AlphaFoldDB" id="A0A6J3M4W8"/>
<evidence type="ECO:0000313" key="4">
    <source>
        <dbReference type="RefSeq" id="XP_033460112.1"/>
    </source>
</evidence>
<dbReference type="PANTHER" id="PTHR37451:SF3">
    <property type="entry name" value="MARVEL DOMAIN-CONTAINING PROTEIN"/>
    <property type="match status" value="1"/>
</dbReference>
<protein>
    <recommendedName>
        <fullName evidence="5">MARVEL domain-containing protein</fullName>
    </recommendedName>
</protein>
<evidence type="ECO:0000256" key="2">
    <source>
        <dbReference type="SAM" id="Phobius"/>
    </source>
</evidence>
<organism evidence="4">
    <name type="scientific">Dissoconium aciculare CBS 342.82</name>
    <dbReference type="NCBI Taxonomy" id="1314786"/>
    <lineage>
        <taxon>Eukaryota</taxon>
        <taxon>Fungi</taxon>
        <taxon>Dikarya</taxon>
        <taxon>Ascomycota</taxon>
        <taxon>Pezizomycotina</taxon>
        <taxon>Dothideomycetes</taxon>
        <taxon>Dothideomycetidae</taxon>
        <taxon>Mycosphaerellales</taxon>
        <taxon>Dissoconiaceae</taxon>
        <taxon>Dissoconium</taxon>
    </lineage>
</organism>
<reference evidence="4" key="2">
    <citation type="submission" date="2020-04" db="EMBL/GenBank/DDBJ databases">
        <authorList>
            <consortium name="NCBI Genome Project"/>
        </authorList>
    </citation>
    <scope>NUCLEOTIDE SEQUENCE</scope>
    <source>
        <strain evidence="4">CBS 342.82</strain>
    </source>
</reference>
<proteinExistence type="predicted"/>
<dbReference type="RefSeq" id="XP_033460112.1">
    <property type="nucleotide sequence ID" value="XM_033599759.1"/>
</dbReference>
<feature type="compositionally biased region" description="Basic and acidic residues" evidence="1">
    <location>
        <begin position="213"/>
        <end position="224"/>
    </location>
</feature>